<keyword evidence="8 11" id="KW-0665">Pyrimidine biosynthesis</keyword>
<dbReference type="Pfam" id="PF00988">
    <property type="entry name" value="CPSase_sm_chain"/>
    <property type="match status" value="1"/>
</dbReference>
<feature type="binding site" evidence="11">
    <location>
        <position position="306"/>
    </location>
    <ligand>
        <name>L-glutamine</name>
        <dbReference type="ChEBI" id="CHEBI:58359"/>
    </ligand>
</feature>
<dbReference type="PRINTS" id="PR00099">
    <property type="entry name" value="CPSGATASE"/>
</dbReference>
<keyword evidence="4 11" id="KW-0436">Ligase</keyword>
<dbReference type="Proteomes" id="UP000245124">
    <property type="component" value="Unassembled WGS sequence"/>
</dbReference>
<reference evidence="14 15" key="1">
    <citation type="submission" date="2017-06" db="EMBL/GenBank/DDBJ databases">
        <title>Genome sequencing of cyanobaciteial culture collection at National Institute for Environmental Studies (NIES).</title>
        <authorList>
            <person name="Hirose Y."/>
            <person name="Shimura Y."/>
            <person name="Fujisawa T."/>
            <person name="Nakamura Y."/>
            <person name="Kawachi M."/>
        </authorList>
    </citation>
    <scope>NUCLEOTIDE SEQUENCE [LARGE SCALE GENOMIC DNA]</scope>
    <source>
        <strain evidence="14 15">NIES-4072</strain>
    </source>
</reference>
<comment type="function">
    <text evidence="11">Small subunit of the glutamine-dependent carbamoyl phosphate synthetase (CPSase). CPSase catalyzes the formation of carbamoyl phosphate from the ammonia moiety of glutamine, carbonate, and phosphate donated by ATP, constituting the first step of 2 biosynthetic pathways, one leading to arginine and/or urea and the other to pyrimidine nucleotides. The small subunit (glutamine amidotransferase) binds and cleaves glutamine to supply the large subunit with the substrate ammonia.</text>
</comment>
<comment type="caution">
    <text evidence="11">Lacks conserved residue(s) required for the propagation of feature annotation.</text>
</comment>
<evidence type="ECO:0000313" key="15">
    <source>
        <dbReference type="Proteomes" id="UP000245124"/>
    </source>
</evidence>
<dbReference type="SMART" id="SM01097">
    <property type="entry name" value="CPSase_sm_chain"/>
    <property type="match status" value="1"/>
</dbReference>
<dbReference type="Gene3D" id="3.40.50.880">
    <property type="match status" value="1"/>
</dbReference>
<dbReference type="NCBIfam" id="NF009475">
    <property type="entry name" value="PRK12838.1"/>
    <property type="match status" value="1"/>
</dbReference>
<dbReference type="GO" id="GO:0044205">
    <property type="term" value="P:'de novo' UMP biosynthetic process"/>
    <property type="evidence" value="ECO:0007669"/>
    <property type="project" value="UniProtKB-UniRule"/>
</dbReference>
<feature type="binding site" evidence="11">
    <location>
        <position position="375"/>
    </location>
    <ligand>
        <name>L-glutamine</name>
        <dbReference type="ChEBI" id="CHEBI:58359"/>
    </ligand>
</feature>
<evidence type="ECO:0000256" key="5">
    <source>
        <dbReference type="ARBA" id="ARBA00022741"/>
    </source>
</evidence>
<evidence type="ECO:0000256" key="4">
    <source>
        <dbReference type="ARBA" id="ARBA00022598"/>
    </source>
</evidence>
<evidence type="ECO:0000256" key="10">
    <source>
        <dbReference type="ARBA" id="ARBA00049285"/>
    </source>
</evidence>
<dbReference type="UniPathway" id="UPA00068">
    <property type="reaction ID" value="UER00171"/>
</dbReference>
<keyword evidence="5 11" id="KW-0547">Nucleotide-binding</keyword>
<dbReference type="InterPro" id="IPR050472">
    <property type="entry name" value="Anth_synth/Amidotransfase"/>
</dbReference>
<evidence type="ECO:0000256" key="6">
    <source>
        <dbReference type="ARBA" id="ARBA00022840"/>
    </source>
</evidence>
<dbReference type="EMBL" id="BDUD01000001">
    <property type="protein sequence ID" value="GBG18443.1"/>
    <property type="molecule type" value="Genomic_DNA"/>
</dbReference>
<comment type="subunit">
    <text evidence="11">Composed of two chains; the small (or glutamine) chain promotes the hydrolysis of glutamine to ammonia, which is used by the large (or ammonia) chain to synthesize carbamoyl phosphate. Tetramer of heterodimers (alpha,beta)4.</text>
</comment>
<dbReference type="GO" id="GO:0004088">
    <property type="term" value="F:carbamoyl-phosphate synthase (glutamine-hydrolyzing) activity"/>
    <property type="evidence" value="ECO:0007669"/>
    <property type="project" value="UniProtKB-UniRule"/>
</dbReference>
<feature type="region of interest" description="CPSase" evidence="11">
    <location>
        <begin position="1"/>
        <end position="255"/>
    </location>
</feature>
<comment type="pathway">
    <text evidence="2 11">Amino-acid biosynthesis; L-arginine biosynthesis; carbamoyl phosphate from bicarbonate: step 1/1.</text>
</comment>
<dbReference type="PROSITE" id="PS51273">
    <property type="entry name" value="GATASE_TYPE_1"/>
    <property type="match status" value="1"/>
</dbReference>
<evidence type="ECO:0000256" key="11">
    <source>
        <dbReference type="HAMAP-Rule" id="MF_01209"/>
    </source>
</evidence>
<keyword evidence="6 11" id="KW-0067">ATP-binding</keyword>
<evidence type="ECO:0000256" key="12">
    <source>
        <dbReference type="SAM" id="MobiDB-lite"/>
    </source>
</evidence>
<protein>
    <recommendedName>
        <fullName evidence="11">Carbamoyl phosphate synthase small chain</fullName>
        <ecNumber evidence="11">6.3.5.5</ecNumber>
    </recommendedName>
    <alternativeName>
        <fullName evidence="11">Carbamoyl phosphate synthetase glutamine chain</fullName>
    </alternativeName>
</protein>
<keyword evidence="7 11" id="KW-0315">Glutamine amidotransferase</keyword>
<feature type="compositionally biased region" description="Pro residues" evidence="12">
    <location>
        <begin position="31"/>
        <end position="56"/>
    </location>
</feature>
<gene>
    <name evidence="11" type="primary">carA</name>
    <name evidence="14" type="ORF">NIES4072_21080</name>
</gene>
<dbReference type="GO" id="GO:0006541">
    <property type="term" value="P:glutamine metabolic process"/>
    <property type="evidence" value="ECO:0007669"/>
    <property type="project" value="InterPro"/>
</dbReference>
<feature type="active site" evidence="11">
    <location>
        <position position="417"/>
    </location>
</feature>
<dbReference type="HAMAP" id="MF_01209">
    <property type="entry name" value="CPSase_S_chain"/>
    <property type="match status" value="1"/>
</dbReference>
<keyword evidence="15" id="KW-1185">Reference proteome</keyword>
<dbReference type="PRINTS" id="PR00096">
    <property type="entry name" value="GATASE"/>
</dbReference>
<comment type="catalytic activity">
    <reaction evidence="10 11">
        <text>L-glutamine + H2O = L-glutamate + NH4(+)</text>
        <dbReference type="Rhea" id="RHEA:15889"/>
        <dbReference type="ChEBI" id="CHEBI:15377"/>
        <dbReference type="ChEBI" id="CHEBI:28938"/>
        <dbReference type="ChEBI" id="CHEBI:29985"/>
        <dbReference type="ChEBI" id="CHEBI:58359"/>
    </reaction>
</comment>
<evidence type="ECO:0000256" key="1">
    <source>
        <dbReference type="ARBA" id="ARBA00004812"/>
    </source>
</evidence>
<feature type="domain" description="Carbamoyl-phosphate synthase small subunit N-terminal" evidence="13">
    <location>
        <begin position="67"/>
        <end position="197"/>
    </location>
</feature>
<comment type="caution">
    <text evidence="14">The sequence shown here is derived from an EMBL/GenBank/DDBJ whole genome shotgun (WGS) entry which is preliminary data.</text>
</comment>
<feature type="region of interest" description="Disordered" evidence="12">
    <location>
        <begin position="1"/>
        <end position="60"/>
    </location>
</feature>
<evidence type="ECO:0000313" key="14">
    <source>
        <dbReference type="EMBL" id="GBG18443.1"/>
    </source>
</evidence>
<dbReference type="GO" id="GO:0006207">
    <property type="term" value="P:'de novo' pyrimidine nucleobase biosynthetic process"/>
    <property type="evidence" value="ECO:0007669"/>
    <property type="project" value="InterPro"/>
</dbReference>
<feature type="binding site" evidence="11">
    <location>
        <position position="372"/>
    </location>
    <ligand>
        <name>L-glutamine</name>
        <dbReference type="ChEBI" id="CHEBI:58359"/>
    </ligand>
</feature>
<dbReference type="PRINTS" id="PR00097">
    <property type="entry name" value="ANTSNTHASEII"/>
</dbReference>
<dbReference type="GO" id="GO:0004359">
    <property type="term" value="F:glutaminase activity"/>
    <property type="evidence" value="ECO:0007669"/>
    <property type="project" value="RHEA"/>
</dbReference>
<name>A0A2R5FQC9_NOSCO</name>
<keyword evidence="11" id="KW-0055">Arginine biosynthesis</keyword>
<feature type="active site" evidence="11">
    <location>
        <position position="415"/>
    </location>
</feature>
<dbReference type="PANTHER" id="PTHR43418:SF7">
    <property type="entry name" value="CARBAMOYL-PHOSPHATE SYNTHASE SMALL CHAIN"/>
    <property type="match status" value="1"/>
</dbReference>
<dbReference type="SUPFAM" id="SSF52021">
    <property type="entry name" value="Carbamoyl phosphate synthetase, small subunit N-terminal domain"/>
    <property type="match status" value="1"/>
</dbReference>
<proteinExistence type="inferred from homology"/>
<evidence type="ECO:0000256" key="3">
    <source>
        <dbReference type="ARBA" id="ARBA00007800"/>
    </source>
</evidence>
<dbReference type="FunFam" id="3.50.30.20:FF:000001">
    <property type="entry name" value="Carbamoyl-phosphate synthase small chain"/>
    <property type="match status" value="1"/>
</dbReference>
<feature type="binding site" evidence="11">
    <location>
        <position position="304"/>
    </location>
    <ligand>
        <name>L-glutamine</name>
        <dbReference type="ChEBI" id="CHEBI:58359"/>
    </ligand>
</feature>
<feature type="binding site" evidence="11">
    <location>
        <position position="111"/>
    </location>
    <ligand>
        <name>L-glutamine</name>
        <dbReference type="ChEBI" id="CHEBI:58359"/>
    </ligand>
</feature>
<comment type="catalytic activity">
    <reaction evidence="9 11">
        <text>hydrogencarbonate + L-glutamine + 2 ATP + H2O = carbamoyl phosphate + L-glutamate + 2 ADP + phosphate + 2 H(+)</text>
        <dbReference type="Rhea" id="RHEA:18633"/>
        <dbReference type="ChEBI" id="CHEBI:15377"/>
        <dbReference type="ChEBI" id="CHEBI:15378"/>
        <dbReference type="ChEBI" id="CHEBI:17544"/>
        <dbReference type="ChEBI" id="CHEBI:29985"/>
        <dbReference type="ChEBI" id="CHEBI:30616"/>
        <dbReference type="ChEBI" id="CHEBI:43474"/>
        <dbReference type="ChEBI" id="CHEBI:58228"/>
        <dbReference type="ChEBI" id="CHEBI:58359"/>
        <dbReference type="ChEBI" id="CHEBI:456216"/>
        <dbReference type="EC" id="6.3.5.5"/>
    </reaction>
</comment>
<dbReference type="UniPathway" id="UPA00070">
    <property type="reaction ID" value="UER00115"/>
</dbReference>
<dbReference type="NCBIfam" id="TIGR01368">
    <property type="entry name" value="CPSaseIIsmall"/>
    <property type="match status" value="1"/>
</dbReference>
<evidence type="ECO:0000259" key="13">
    <source>
        <dbReference type="SMART" id="SM01097"/>
    </source>
</evidence>
<sequence length="448" mass="48592">MGNREEAGEAGETKGQDDKVTKGENLQQVFPPLPTPHSPLPTPHSPLPTPHSPLPTPQFTMPLSDAIPALLVLADGTTYRGWSFGATGTAIGEVVFNTGMTGYQEVLTDPSYCGQIIIFTYPELGNTGVNSEDEESDGPQVRGAIARNICHRPSNWRSTQSLPDYLKQNQVPGIYGIDTRALTRKIRMFGAMNGGISTTILDEAELLEQVLAAPNMAGLNLVRQVTTPKAYEWSDPTIPAWEFNSEAAENLGEPFTVVALDFGVKRNILRRLTSYGCRVIVVPADTPPEEILNYNPDGVFLSNGPGDPAAVTEGIATAKALLLSEKPIFGICMGHQILGHALGAETYKLKFGHRGLNQPAGLQQRIEITSQNHSFAIDPDSLPAAVVEISHLNLNDRTIAGVRHKSLPVFSVQYHPEASPGPHDADYLFEQFVQAMRTARQAETAEVR</sequence>
<dbReference type="GO" id="GO:0006526">
    <property type="term" value="P:L-arginine biosynthetic process"/>
    <property type="evidence" value="ECO:0007669"/>
    <property type="project" value="UniProtKB-UniRule"/>
</dbReference>
<dbReference type="InterPro" id="IPR017926">
    <property type="entry name" value="GATASE"/>
</dbReference>
<dbReference type="InterPro" id="IPR029062">
    <property type="entry name" value="Class_I_gatase-like"/>
</dbReference>
<feature type="binding site" evidence="11">
    <location>
        <position position="333"/>
    </location>
    <ligand>
        <name>L-glutamine</name>
        <dbReference type="ChEBI" id="CHEBI:58359"/>
    </ligand>
</feature>
<keyword evidence="11" id="KW-0028">Amino-acid biosynthesis</keyword>
<evidence type="ECO:0000256" key="2">
    <source>
        <dbReference type="ARBA" id="ARBA00005077"/>
    </source>
</evidence>
<organism evidence="14 15">
    <name type="scientific">Nostoc commune NIES-4072</name>
    <dbReference type="NCBI Taxonomy" id="2005467"/>
    <lineage>
        <taxon>Bacteria</taxon>
        <taxon>Bacillati</taxon>
        <taxon>Cyanobacteriota</taxon>
        <taxon>Cyanophyceae</taxon>
        <taxon>Nostocales</taxon>
        <taxon>Nostocaceae</taxon>
        <taxon>Nostoc</taxon>
    </lineage>
</organism>
<dbReference type="SUPFAM" id="SSF52317">
    <property type="entry name" value="Class I glutamine amidotransferase-like"/>
    <property type="match status" value="1"/>
</dbReference>
<dbReference type="InterPro" id="IPR006274">
    <property type="entry name" value="CarbamoylP_synth_ssu"/>
</dbReference>
<feature type="active site" description="Nucleophile" evidence="11">
    <location>
        <position position="332"/>
    </location>
</feature>
<dbReference type="InterPro" id="IPR035686">
    <property type="entry name" value="CPSase_GATase1"/>
</dbReference>
<dbReference type="InterPro" id="IPR036480">
    <property type="entry name" value="CarbP_synth_ssu_N_sf"/>
</dbReference>
<comment type="pathway">
    <text evidence="1 11">Pyrimidine metabolism; UMP biosynthesis via de novo pathway; (S)-dihydroorotate from bicarbonate: step 1/3.</text>
</comment>
<dbReference type="EC" id="6.3.5.5" evidence="11"/>
<dbReference type="CDD" id="cd01744">
    <property type="entry name" value="GATase1_CPSase"/>
    <property type="match status" value="1"/>
</dbReference>
<accession>A0A2R5FQC9</accession>
<feature type="compositionally biased region" description="Basic and acidic residues" evidence="12">
    <location>
        <begin position="1"/>
        <end position="22"/>
    </location>
</feature>
<comment type="similarity">
    <text evidence="3 11">Belongs to the CarA family.</text>
</comment>
<evidence type="ECO:0000256" key="7">
    <source>
        <dbReference type="ARBA" id="ARBA00022962"/>
    </source>
</evidence>
<dbReference type="Pfam" id="PF00117">
    <property type="entry name" value="GATase"/>
    <property type="match status" value="1"/>
</dbReference>
<dbReference type="AlphaFoldDB" id="A0A2R5FQC9"/>
<dbReference type="InterPro" id="IPR002474">
    <property type="entry name" value="CarbamoylP_synth_ssu_N"/>
</dbReference>
<dbReference type="Gene3D" id="3.50.30.20">
    <property type="entry name" value="Carbamoyl-phosphate synthase small subunit, N-terminal domain"/>
    <property type="match status" value="1"/>
</dbReference>
<evidence type="ECO:0000256" key="8">
    <source>
        <dbReference type="ARBA" id="ARBA00022975"/>
    </source>
</evidence>
<feature type="binding site" evidence="11">
    <location>
        <position position="336"/>
    </location>
    <ligand>
        <name>L-glutamine</name>
        <dbReference type="ChEBI" id="CHEBI:58359"/>
    </ligand>
</feature>
<dbReference type="GO" id="GO:0005524">
    <property type="term" value="F:ATP binding"/>
    <property type="evidence" value="ECO:0007669"/>
    <property type="project" value="UniProtKB-UniRule"/>
</dbReference>
<dbReference type="PANTHER" id="PTHR43418">
    <property type="entry name" value="MULTIFUNCTIONAL TRYPTOPHAN BIOSYNTHESIS PROTEIN-RELATED"/>
    <property type="match status" value="1"/>
</dbReference>
<evidence type="ECO:0000256" key="9">
    <source>
        <dbReference type="ARBA" id="ARBA00048816"/>
    </source>
</evidence>